<dbReference type="Gene3D" id="3.40.190.290">
    <property type="match status" value="1"/>
</dbReference>
<dbReference type="InterPro" id="IPR036388">
    <property type="entry name" value="WH-like_DNA-bd_sf"/>
</dbReference>
<dbReference type="PROSITE" id="PS50931">
    <property type="entry name" value="HTH_LYSR"/>
    <property type="match status" value="1"/>
</dbReference>
<feature type="domain" description="HTH lysR-type" evidence="5">
    <location>
        <begin position="40"/>
        <end position="97"/>
    </location>
</feature>
<dbReference type="InterPro" id="IPR005119">
    <property type="entry name" value="LysR_subst-bd"/>
</dbReference>
<evidence type="ECO:0000256" key="3">
    <source>
        <dbReference type="ARBA" id="ARBA00023125"/>
    </source>
</evidence>
<dbReference type="Pfam" id="PF03466">
    <property type="entry name" value="LysR_substrate"/>
    <property type="match status" value="1"/>
</dbReference>
<accession>A0A6S7EET5</accession>
<dbReference type="PANTHER" id="PTHR30537:SF5">
    <property type="entry name" value="HTH-TYPE TRANSCRIPTIONAL ACTIVATOR TTDR-RELATED"/>
    <property type="match status" value="1"/>
</dbReference>
<reference evidence="6 7" key="1">
    <citation type="submission" date="2020-04" db="EMBL/GenBank/DDBJ databases">
        <authorList>
            <person name="De Canck E."/>
        </authorList>
    </citation>
    <scope>NUCLEOTIDE SEQUENCE [LARGE SCALE GENOMIC DNA]</scope>
    <source>
        <strain evidence="6 7">LMG 1861</strain>
    </source>
</reference>
<dbReference type="CDD" id="cd08422">
    <property type="entry name" value="PBP2_CrgA_like"/>
    <property type="match status" value="1"/>
</dbReference>
<evidence type="ECO:0000256" key="1">
    <source>
        <dbReference type="ARBA" id="ARBA00009437"/>
    </source>
</evidence>
<protein>
    <submittedName>
        <fullName evidence="6">HTH-type transcriptional regulator DmlR</fullName>
    </submittedName>
</protein>
<comment type="similarity">
    <text evidence="1">Belongs to the LysR transcriptional regulatory family.</text>
</comment>
<keyword evidence="2" id="KW-0805">Transcription regulation</keyword>
<dbReference type="Proteomes" id="UP000494105">
    <property type="component" value="Unassembled WGS sequence"/>
</dbReference>
<sequence length="346" mass="37547">MLTARVKKFLKVCSDNALFRPRYRAGLPVDGVTPDESVVRSLHSMQLFAEVAKARSFSRAALVLGLPKSTLSRRVAQLERSVGLSLLNRSTRKVELTGAGELYLERCLRIVQEAEVAHEELQALTATPSGLLRVNMPATFATDVMADIFMGFARRHPEVAFHVNLASLEHADRVADPCDLTIKIGPLPDSSRIARCLGALHVHLYASSAYLAAHGAPAHPAELAAHECIGFRAQANGAPTRWPLVRGTEQFSVAPGSRFSVNEVGMARRLAMLGAGIAALGGDQTELEQSGNLRRVLPDWTVGPFPVHVVTETRLLPARARAFVDYLIECLAQGWQAPLQASDPAR</sequence>
<dbReference type="PANTHER" id="PTHR30537">
    <property type="entry name" value="HTH-TYPE TRANSCRIPTIONAL REGULATOR"/>
    <property type="match status" value="1"/>
</dbReference>
<dbReference type="InterPro" id="IPR036390">
    <property type="entry name" value="WH_DNA-bd_sf"/>
</dbReference>
<dbReference type="Pfam" id="PF00126">
    <property type="entry name" value="HTH_1"/>
    <property type="match status" value="1"/>
</dbReference>
<evidence type="ECO:0000313" key="7">
    <source>
        <dbReference type="Proteomes" id="UP000494105"/>
    </source>
</evidence>
<dbReference type="InterPro" id="IPR058163">
    <property type="entry name" value="LysR-type_TF_proteobact-type"/>
</dbReference>
<proteinExistence type="inferred from homology"/>
<dbReference type="FunFam" id="1.10.10.10:FF:000001">
    <property type="entry name" value="LysR family transcriptional regulator"/>
    <property type="match status" value="1"/>
</dbReference>
<dbReference type="EMBL" id="CADILD010000003">
    <property type="protein sequence ID" value="CAB3909076.1"/>
    <property type="molecule type" value="Genomic_DNA"/>
</dbReference>
<dbReference type="Gene3D" id="1.10.10.10">
    <property type="entry name" value="Winged helix-like DNA-binding domain superfamily/Winged helix DNA-binding domain"/>
    <property type="match status" value="1"/>
</dbReference>
<dbReference type="GO" id="GO:0006351">
    <property type="term" value="P:DNA-templated transcription"/>
    <property type="evidence" value="ECO:0007669"/>
    <property type="project" value="TreeGrafter"/>
</dbReference>
<dbReference type="GO" id="GO:0003700">
    <property type="term" value="F:DNA-binding transcription factor activity"/>
    <property type="evidence" value="ECO:0007669"/>
    <property type="project" value="InterPro"/>
</dbReference>
<dbReference type="InterPro" id="IPR000847">
    <property type="entry name" value="LysR_HTH_N"/>
</dbReference>
<evidence type="ECO:0000256" key="2">
    <source>
        <dbReference type="ARBA" id="ARBA00023015"/>
    </source>
</evidence>
<evidence type="ECO:0000256" key="4">
    <source>
        <dbReference type="ARBA" id="ARBA00023163"/>
    </source>
</evidence>
<name>A0A6S7EET5_9BURK</name>
<gene>
    <name evidence="6" type="primary">dmlR_22</name>
    <name evidence="6" type="ORF">LMG1861_04712</name>
</gene>
<keyword evidence="3" id="KW-0238">DNA-binding</keyword>
<dbReference type="GO" id="GO:0043565">
    <property type="term" value="F:sequence-specific DNA binding"/>
    <property type="evidence" value="ECO:0007669"/>
    <property type="project" value="TreeGrafter"/>
</dbReference>
<dbReference type="SUPFAM" id="SSF53850">
    <property type="entry name" value="Periplasmic binding protein-like II"/>
    <property type="match status" value="1"/>
</dbReference>
<organism evidence="6 7">
    <name type="scientific">Achromobacter piechaudii</name>
    <dbReference type="NCBI Taxonomy" id="72556"/>
    <lineage>
        <taxon>Bacteria</taxon>
        <taxon>Pseudomonadati</taxon>
        <taxon>Pseudomonadota</taxon>
        <taxon>Betaproteobacteria</taxon>
        <taxon>Burkholderiales</taxon>
        <taxon>Alcaligenaceae</taxon>
        <taxon>Achromobacter</taxon>
    </lineage>
</organism>
<evidence type="ECO:0000259" key="5">
    <source>
        <dbReference type="PROSITE" id="PS50931"/>
    </source>
</evidence>
<dbReference type="SUPFAM" id="SSF46785">
    <property type="entry name" value="Winged helix' DNA-binding domain"/>
    <property type="match status" value="1"/>
</dbReference>
<evidence type="ECO:0000313" key="6">
    <source>
        <dbReference type="EMBL" id="CAB3909076.1"/>
    </source>
</evidence>
<dbReference type="AlphaFoldDB" id="A0A6S7EET5"/>
<keyword evidence="4" id="KW-0804">Transcription</keyword>